<organism evidence="1 2">
    <name type="scientific">Nitratidesulfovibrio vulgaris (strain ATCC 29579 / DSM 644 / CCUG 34227 / NCIMB 8303 / VKM B-1760 / Hildenborough)</name>
    <name type="common">Desulfovibrio vulgaris</name>
    <dbReference type="NCBI Taxonomy" id="882"/>
    <lineage>
        <taxon>Bacteria</taxon>
        <taxon>Pseudomonadati</taxon>
        <taxon>Thermodesulfobacteriota</taxon>
        <taxon>Desulfovibrionia</taxon>
        <taxon>Desulfovibrionales</taxon>
        <taxon>Desulfovibrionaceae</taxon>
        <taxon>Nitratidesulfovibrio</taxon>
    </lineage>
</organism>
<dbReference type="PaxDb" id="882-DVU_1832"/>
<name>Q72B08_NITV2</name>
<evidence type="ECO:0000313" key="2">
    <source>
        <dbReference type="Proteomes" id="UP000002194"/>
    </source>
</evidence>
<dbReference type="Proteomes" id="UP000002194">
    <property type="component" value="Chromosome"/>
</dbReference>
<dbReference type="EMBL" id="AE017285">
    <property type="protein sequence ID" value="AAS96308.1"/>
    <property type="molecule type" value="Genomic_DNA"/>
</dbReference>
<dbReference type="HOGENOM" id="CLU_3381569_0_0_7"/>
<keyword evidence="2" id="KW-1185">Reference proteome</keyword>
<dbReference type="KEGG" id="dvu:DVU_1832"/>
<accession>Q72B08</accession>
<dbReference type="AlphaFoldDB" id="Q72B08"/>
<dbReference type="EnsemblBacteria" id="AAS96308">
    <property type="protein sequence ID" value="AAS96308"/>
    <property type="gene ID" value="DVU_1832"/>
</dbReference>
<reference evidence="1 2" key="1">
    <citation type="journal article" date="2004" name="Nat. Biotechnol.">
        <title>The genome sequence of the anaerobic, sulfate-reducing bacterium Desulfovibrio vulgaris Hildenborough.</title>
        <authorList>
            <person name="Heidelberg J.F."/>
            <person name="Seshadri R."/>
            <person name="Haveman S.A."/>
            <person name="Hemme C.L."/>
            <person name="Paulsen I.T."/>
            <person name="Kolonay J.F."/>
            <person name="Eisen J.A."/>
            <person name="Ward N."/>
            <person name="Methe B."/>
            <person name="Brinkac L.M."/>
            <person name="Daugherty S.C."/>
            <person name="Deboy R.T."/>
            <person name="Dodson R.J."/>
            <person name="Durkin A.S."/>
            <person name="Madupu R."/>
            <person name="Nelson W.C."/>
            <person name="Sullivan S.A."/>
            <person name="Fouts D."/>
            <person name="Haft D.H."/>
            <person name="Selengut J."/>
            <person name="Peterson J.D."/>
            <person name="Davidsen T.M."/>
            <person name="Zafar N."/>
            <person name="Zhou L."/>
            <person name="Radune D."/>
            <person name="Dimitrov G."/>
            <person name="Hance M."/>
            <person name="Tran K."/>
            <person name="Khouri H."/>
            <person name="Gill J."/>
            <person name="Utterback T.R."/>
            <person name="Feldblyum T.V."/>
            <person name="Wall J.D."/>
            <person name="Voordouw G."/>
            <person name="Fraser C.M."/>
        </authorList>
    </citation>
    <scope>NUCLEOTIDE SEQUENCE [LARGE SCALE GENOMIC DNA]</scope>
    <source>
        <strain evidence="2">ATCC 29579 / DSM 644 / NCIMB 8303 / VKM B-1760 / Hildenborough</strain>
    </source>
</reference>
<gene>
    <name evidence="1" type="ordered locus">DVU_1832</name>
</gene>
<evidence type="ECO:0000313" key="1">
    <source>
        <dbReference type="EMBL" id="AAS96308.1"/>
    </source>
</evidence>
<proteinExistence type="predicted"/>
<sequence length="33" mass="3522">MNLNRQTIHTGSSGLCLSDSTQSDGELIFEGLP</sequence>
<protein>
    <submittedName>
        <fullName evidence="1">Uncharacterized protein</fullName>
    </submittedName>
</protein>